<feature type="transmembrane region" description="Helical" evidence="1">
    <location>
        <begin position="48"/>
        <end position="67"/>
    </location>
</feature>
<evidence type="ECO:0000259" key="2">
    <source>
        <dbReference type="Pfam" id="PF01757"/>
    </source>
</evidence>
<feature type="transmembrane region" description="Helical" evidence="1">
    <location>
        <begin position="331"/>
        <end position="352"/>
    </location>
</feature>
<dbReference type="InterPro" id="IPR050879">
    <property type="entry name" value="Acyltransferase_3"/>
</dbReference>
<proteinExistence type="predicted"/>
<sequence length="372" mass="39797">MPLILSQADAAKRNDIPGLDGLRTLAAGIVVLSHMSNAGWLSLGGLSFAGWGKIGVFVFFFLSAFLLSRIQTGQGAGFWTPGGLTAYGLRRLARIVPLYLLYLTLALVTTWALQASGQRATAAFPFPLWWQEYLGHLTLRDGKSVTWSVPVELKYYLLLPVVTLGFDLLQRQGRVAIFGAGLAGFVALAVLSRDVAASNSVALWPYLSCFWAGSLAGVLSALAQARGVRPPRRVAGAGMIVGGIALVLTIPDLSDALFGDAVTATLRTWLVPLASLCAGLLVLGLEFGPRPLRRPFETPLMRAGGALSFGIYLWHMAVLDQIALRTDLTGGLAILALLAGTLALSLASYLTIEAPILRRSQRLAHRLTRPRP</sequence>
<dbReference type="RefSeq" id="WP_366192356.1">
    <property type="nucleotide sequence ID" value="NZ_JBFBVU010000006.1"/>
</dbReference>
<accession>A0ABV3L4Q6</accession>
<evidence type="ECO:0000313" key="4">
    <source>
        <dbReference type="Proteomes" id="UP001553161"/>
    </source>
</evidence>
<dbReference type="Proteomes" id="UP001553161">
    <property type="component" value="Unassembled WGS sequence"/>
</dbReference>
<keyword evidence="1" id="KW-0472">Membrane</keyword>
<dbReference type="Pfam" id="PF01757">
    <property type="entry name" value="Acyl_transf_3"/>
    <property type="match status" value="1"/>
</dbReference>
<keyword evidence="3" id="KW-0012">Acyltransferase</keyword>
<evidence type="ECO:0000256" key="1">
    <source>
        <dbReference type="SAM" id="Phobius"/>
    </source>
</evidence>
<feature type="transmembrane region" description="Helical" evidence="1">
    <location>
        <begin position="176"/>
        <end position="196"/>
    </location>
</feature>
<feature type="transmembrane region" description="Helical" evidence="1">
    <location>
        <begin position="270"/>
        <end position="288"/>
    </location>
</feature>
<name>A0ABV3L4Q6_9RHOB</name>
<feature type="transmembrane region" description="Helical" evidence="1">
    <location>
        <begin position="153"/>
        <end position="169"/>
    </location>
</feature>
<comment type="caution">
    <text evidence="3">The sequence shown here is derived from an EMBL/GenBank/DDBJ whole genome shotgun (WGS) entry which is preliminary data.</text>
</comment>
<organism evidence="3 4">
    <name type="scientific">Meridianimarinicoccus marinus</name>
    <dbReference type="NCBI Taxonomy" id="3231483"/>
    <lineage>
        <taxon>Bacteria</taxon>
        <taxon>Pseudomonadati</taxon>
        <taxon>Pseudomonadota</taxon>
        <taxon>Alphaproteobacteria</taxon>
        <taxon>Rhodobacterales</taxon>
        <taxon>Paracoccaceae</taxon>
        <taxon>Meridianimarinicoccus</taxon>
    </lineage>
</organism>
<feature type="transmembrane region" description="Helical" evidence="1">
    <location>
        <begin position="95"/>
        <end position="113"/>
    </location>
</feature>
<dbReference type="GO" id="GO:0016746">
    <property type="term" value="F:acyltransferase activity"/>
    <property type="evidence" value="ECO:0007669"/>
    <property type="project" value="UniProtKB-KW"/>
</dbReference>
<reference evidence="3 4" key="1">
    <citation type="submission" date="2024-07" db="EMBL/GenBank/DDBJ databases">
        <authorList>
            <person name="Kang M."/>
        </authorList>
    </citation>
    <scope>NUCLEOTIDE SEQUENCE [LARGE SCALE GENOMIC DNA]</scope>
    <source>
        <strain evidence="3 4">DFM31</strain>
    </source>
</reference>
<feature type="domain" description="Acyltransferase 3" evidence="2">
    <location>
        <begin position="17"/>
        <end position="349"/>
    </location>
</feature>
<keyword evidence="1" id="KW-0812">Transmembrane</keyword>
<dbReference type="EMBL" id="JBFBVU010000006">
    <property type="protein sequence ID" value="MEV8466559.1"/>
    <property type="molecule type" value="Genomic_DNA"/>
</dbReference>
<dbReference type="InterPro" id="IPR002656">
    <property type="entry name" value="Acyl_transf_3_dom"/>
</dbReference>
<dbReference type="PANTHER" id="PTHR23028">
    <property type="entry name" value="ACETYLTRANSFERASE"/>
    <property type="match status" value="1"/>
</dbReference>
<feature type="transmembrane region" description="Helical" evidence="1">
    <location>
        <begin position="202"/>
        <end position="222"/>
    </location>
</feature>
<evidence type="ECO:0000313" key="3">
    <source>
        <dbReference type="EMBL" id="MEV8466559.1"/>
    </source>
</evidence>
<dbReference type="PANTHER" id="PTHR23028:SF53">
    <property type="entry name" value="ACYL_TRANSF_3 DOMAIN-CONTAINING PROTEIN"/>
    <property type="match status" value="1"/>
</dbReference>
<keyword evidence="3" id="KW-0808">Transferase</keyword>
<feature type="transmembrane region" description="Helical" evidence="1">
    <location>
        <begin position="234"/>
        <end position="250"/>
    </location>
</feature>
<feature type="transmembrane region" description="Helical" evidence="1">
    <location>
        <begin position="21"/>
        <end position="42"/>
    </location>
</feature>
<gene>
    <name evidence="3" type="ORF">AB0T83_07160</name>
</gene>
<keyword evidence="4" id="KW-1185">Reference proteome</keyword>
<feature type="transmembrane region" description="Helical" evidence="1">
    <location>
        <begin position="300"/>
        <end position="319"/>
    </location>
</feature>
<protein>
    <submittedName>
        <fullName evidence="3">Acyltransferase</fullName>
        <ecNumber evidence="3">2.3.-.-</ecNumber>
    </submittedName>
</protein>
<keyword evidence="1" id="KW-1133">Transmembrane helix</keyword>
<dbReference type="EC" id="2.3.-.-" evidence="3"/>